<dbReference type="PROSITE" id="PS50006">
    <property type="entry name" value="FHA_DOMAIN"/>
    <property type="match status" value="1"/>
</dbReference>
<organism evidence="3 4">
    <name type="scientific">Streptomyces mangrovisoli</name>
    <dbReference type="NCBI Taxonomy" id="1428628"/>
    <lineage>
        <taxon>Bacteria</taxon>
        <taxon>Bacillati</taxon>
        <taxon>Actinomycetota</taxon>
        <taxon>Actinomycetes</taxon>
        <taxon>Kitasatosporales</taxon>
        <taxon>Streptomycetaceae</taxon>
        <taxon>Streptomyces</taxon>
    </lineage>
</organism>
<dbReference type="EMBL" id="LAVA02000097">
    <property type="protein sequence ID" value="OIJ63561.1"/>
    <property type="molecule type" value="Genomic_DNA"/>
</dbReference>
<proteinExistence type="predicted"/>
<dbReference type="Gene3D" id="2.60.200.20">
    <property type="match status" value="1"/>
</dbReference>
<evidence type="ECO:0000313" key="4">
    <source>
        <dbReference type="Proteomes" id="UP000034196"/>
    </source>
</evidence>
<sequence>MVDVSNVCWSDALPPTGRHFPLLERVFLVRDAWHRQYGQRAPLTLVADNSLRRQLSAEDQERLRRLEQEVELHFAKTADPTLLSLAERRGLHVISRDQFTDLRRDFPWIASAPARFLGWRTEAGTVRLEPSGIRPVSAQVVSRALEGKDLKFHQRLDHRNPVHKRILGHHWRCEDAGCLKALIWPDRLHDWPLLDARGVAVCTGCKGAVRRLGPRTRPRSFVVADARTGDEYLRFPVGEGDALEVGRGELRYGINLASTEVDAPADVNLVSRRHLMLSVERTSGNPRVGVLDLGSVNGTVLERANSAPRRLDAGESVTLREKDRLVLAGAVTLRLSGQQHFSDEQQQLPRLGAAGGGRTRMFLPEDADTSGV</sequence>
<name>A0A1J4NMC9_9ACTN</name>
<dbReference type="STRING" id="1428628.WN71_032535"/>
<comment type="caution">
    <text evidence="3">The sequence shown here is derived from an EMBL/GenBank/DDBJ whole genome shotgun (WGS) entry which is preliminary data.</text>
</comment>
<feature type="domain" description="FHA" evidence="2">
    <location>
        <begin position="243"/>
        <end position="306"/>
    </location>
</feature>
<keyword evidence="1" id="KW-0597">Phosphoprotein</keyword>
<dbReference type="AlphaFoldDB" id="A0A1J4NMC9"/>
<dbReference type="SUPFAM" id="SSF49879">
    <property type="entry name" value="SMAD/FHA domain"/>
    <property type="match status" value="1"/>
</dbReference>
<keyword evidence="4" id="KW-1185">Reference proteome</keyword>
<reference evidence="3" key="1">
    <citation type="submission" date="2016-10" db="EMBL/GenBank/DDBJ databases">
        <title>Genome sequence of Streptomyces mangrovisoli MUSC 149.</title>
        <authorList>
            <person name="Lee L.-H."/>
            <person name="Ser H.-L."/>
        </authorList>
    </citation>
    <scope>NUCLEOTIDE SEQUENCE [LARGE SCALE GENOMIC DNA]</scope>
    <source>
        <strain evidence="3">MUSC 149</strain>
    </source>
</reference>
<evidence type="ECO:0000313" key="3">
    <source>
        <dbReference type="EMBL" id="OIJ63561.1"/>
    </source>
</evidence>
<dbReference type="InterPro" id="IPR008984">
    <property type="entry name" value="SMAD_FHA_dom_sf"/>
</dbReference>
<dbReference type="InterPro" id="IPR000253">
    <property type="entry name" value="FHA_dom"/>
</dbReference>
<accession>A0A1J4NMC9</accession>
<evidence type="ECO:0000259" key="2">
    <source>
        <dbReference type="PROSITE" id="PS50006"/>
    </source>
</evidence>
<dbReference type="Proteomes" id="UP000034196">
    <property type="component" value="Unassembled WGS sequence"/>
</dbReference>
<dbReference type="Pfam" id="PF00498">
    <property type="entry name" value="FHA"/>
    <property type="match status" value="1"/>
</dbReference>
<protein>
    <recommendedName>
        <fullName evidence="2">FHA domain-containing protein</fullName>
    </recommendedName>
</protein>
<gene>
    <name evidence="3" type="ORF">WN71_032535</name>
</gene>
<evidence type="ECO:0000256" key="1">
    <source>
        <dbReference type="ARBA" id="ARBA00022553"/>
    </source>
</evidence>